<dbReference type="OrthoDB" id="1809638at2"/>
<dbReference type="Proteomes" id="UP000798488">
    <property type="component" value="Unassembled WGS sequence"/>
</dbReference>
<sequence length="65" mass="6948">MGARLENGTKLSVEPKTAAVITAALAVGGYLNPGDRVVGIKKNGQMDPWKYQGMIEIMTGRDSLK</sequence>
<proteinExistence type="predicted"/>
<protein>
    <submittedName>
        <fullName evidence="1">Uncharacterized protein</fullName>
    </submittedName>
</protein>
<organism evidence="1 2">
    <name type="scientific">Sporotomaculum syntrophicum</name>
    <dbReference type="NCBI Taxonomy" id="182264"/>
    <lineage>
        <taxon>Bacteria</taxon>
        <taxon>Bacillati</taxon>
        <taxon>Bacillota</taxon>
        <taxon>Clostridia</taxon>
        <taxon>Eubacteriales</taxon>
        <taxon>Desulfallaceae</taxon>
        <taxon>Sporotomaculum</taxon>
    </lineage>
</organism>
<evidence type="ECO:0000313" key="1">
    <source>
        <dbReference type="EMBL" id="KAF1084649.1"/>
    </source>
</evidence>
<accession>A0A9D2WNV8</accession>
<keyword evidence="2" id="KW-1185">Reference proteome</keyword>
<gene>
    <name evidence="1" type="ORF">SPSYN_02427</name>
</gene>
<dbReference type="RefSeq" id="WP_161822705.1">
    <property type="nucleotide sequence ID" value="NZ_LSRS01000005.1"/>
</dbReference>
<name>A0A9D2WNV8_9FIRM</name>
<comment type="caution">
    <text evidence="1">The sequence shown here is derived from an EMBL/GenBank/DDBJ whole genome shotgun (WGS) entry which is preliminary data.</text>
</comment>
<evidence type="ECO:0000313" key="2">
    <source>
        <dbReference type="Proteomes" id="UP000798488"/>
    </source>
</evidence>
<reference evidence="1" key="1">
    <citation type="submission" date="2016-02" db="EMBL/GenBank/DDBJ databases">
        <title>Draft Genome Sequence of Sporotomaculum syntrophicum Strain FB, a Syntrophic Benzoate Degrader.</title>
        <authorList>
            <person name="Nobu M.K."/>
            <person name="Narihiro T."/>
            <person name="Qiu Y.-L."/>
            <person name="Ohashi A."/>
            <person name="Liu W.-T."/>
            <person name="Yuji S."/>
        </authorList>
    </citation>
    <scope>NUCLEOTIDE SEQUENCE</scope>
    <source>
        <strain evidence="1">FB</strain>
    </source>
</reference>
<dbReference type="AlphaFoldDB" id="A0A9D2WNV8"/>
<dbReference type="EMBL" id="LSRS01000005">
    <property type="protein sequence ID" value="KAF1084649.1"/>
    <property type="molecule type" value="Genomic_DNA"/>
</dbReference>